<gene>
    <name evidence="1" type="ORF">BSP0115_LOCUS15133</name>
</gene>
<proteinExistence type="predicted"/>
<protein>
    <recommendedName>
        <fullName evidence="2">Hexosyltransferase</fullName>
    </recommendedName>
</protein>
<accession>A0A7S1CMI5</accession>
<reference evidence="1" key="1">
    <citation type="submission" date="2021-01" db="EMBL/GenBank/DDBJ databases">
        <authorList>
            <person name="Corre E."/>
            <person name="Pelletier E."/>
            <person name="Niang G."/>
            <person name="Scheremetjew M."/>
            <person name="Finn R."/>
            <person name="Kale V."/>
            <person name="Holt S."/>
            <person name="Cochrane G."/>
            <person name="Meng A."/>
            <person name="Brown T."/>
            <person name="Cohen L."/>
        </authorList>
    </citation>
    <scope>NUCLEOTIDE SEQUENCE</scope>
    <source>
        <strain evidence="1">Ms1</strain>
    </source>
</reference>
<evidence type="ECO:0008006" key="2">
    <source>
        <dbReference type="Google" id="ProtNLM"/>
    </source>
</evidence>
<organism evidence="1">
    <name type="scientific">Bicosoecida sp. CB-2014</name>
    <dbReference type="NCBI Taxonomy" id="1486930"/>
    <lineage>
        <taxon>Eukaryota</taxon>
        <taxon>Sar</taxon>
        <taxon>Stramenopiles</taxon>
        <taxon>Bigyra</taxon>
        <taxon>Opalozoa</taxon>
        <taxon>Bicosoecida</taxon>
    </lineage>
</organism>
<sequence>MRAAAGVLVGLGIAFLGWYAYTMTDLVFSVAPRLYVSASPPLAPGAPRIHIAMILPITSKGTQLRPHNVLRELVAAKVFWPAFLDTVEGAEGRFRYTVYYGVNATDAPLLDHAVWAEFESIMRPGTEAPGAAPIAWSKTVYSVQTLSQMYNALAARALREGADYFYITNDDTKMLTRGWSEAFVQQLERSPAGENIGTTGPQSYGECGWDCVGGH</sequence>
<evidence type="ECO:0000313" key="1">
    <source>
        <dbReference type="EMBL" id="CAD8921870.1"/>
    </source>
</evidence>
<name>A0A7S1CMI5_9STRA</name>
<dbReference type="AlphaFoldDB" id="A0A7S1CMI5"/>
<dbReference type="EMBL" id="HBFS01022543">
    <property type="protein sequence ID" value="CAD8921870.1"/>
    <property type="molecule type" value="Transcribed_RNA"/>
</dbReference>